<sequence>MKLAISGQLLSHTHDLSSIIDIFRSLEVDAIDLWPENIPGGATSEERARYEGKDIEQVRDLLQARQIRVACVTIGGMAIKKASEEGLAYATKALIATVDAAAVLGSSLVNCYLEGFSPDFFVEFMRPVVDYAASKNIMVALENEAHDASGTAEGLKAILKHINSPYFGTSYDPCNYYQANEEPFPRAYEILKEHIRYVHLKGGCRYDPQYRPGDHCGGTLRDTINAHIGYTTITDGVANADGILRRLVKDGYTGYITVEPHVPVEQALAYYRADMAYLHSRLQELKQL</sequence>
<organism evidence="2 3">
    <name type="scientific">Dictyobacter alpinus</name>
    <dbReference type="NCBI Taxonomy" id="2014873"/>
    <lineage>
        <taxon>Bacteria</taxon>
        <taxon>Bacillati</taxon>
        <taxon>Chloroflexota</taxon>
        <taxon>Ktedonobacteria</taxon>
        <taxon>Ktedonobacterales</taxon>
        <taxon>Dictyobacteraceae</taxon>
        <taxon>Dictyobacter</taxon>
    </lineage>
</organism>
<dbReference type="PANTHER" id="PTHR12110">
    <property type="entry name" value="HYDROXYPYRUVATE ISOMERASE"/>
    <property type="match status" value="1"/>
</dbReference>
<reference evidence="3" key="1">
    <citation type="submission" date="2018-12" db="EMBL/GenBank/DDBJ databases">
        <title>Tengunoibacter tsumagoiensis gen. nov., sp. nov., Dictyobacter kobayashii sp. nov., D. alpinus sp. nov., and D. joshuensis sp. nov. and description of Dictyobacteraceae fam. nov. within the order Ktedonobacterales isolated from Tengu-no-mugimeshi.</title>
        <authorList>
            <person name="Wang C.M."/>
            <person name="Zheng Y."/>
            <person name="Sakai Y."/>
            <person name="Toyoda A."/>
            <person name="Minakuchi Y."/>
            <person name="Abe K."/>
            <person name="Yokota A."/>
            <person name="Yabe S."/>
        </authorList>
    </citation>
    <scope>NUCLEOTIDE SEQUENCE [LARGE SCALE GENOMIC DNA]</scope>
    <source>
        <strain evidence="3">Uno16</strain>
    </source>
</reference>
<gene>
    <name evidence="2" type="ORF">KDA_50300</name>
</gene>
<keyword evidence="3" id="KW-1185">Reference proteome</keyword>
<name>A0A402BE13_9CHLR</name>
<dbReference type="InterPro" id="IPR050312">
    <property type="entry name" value="IolE/XylAMocC-like"/>
</dbReference>
<dbReference type="EMBL" id="BIFT01000002">
    <property type="protein sequence ID" value="GCE29546.1"/>
    <property type="molecule type" value="Genomic_DNA"/>
</dbReference>
<dbReference type="PANTHER" id="PTHR12110:SF41">
    <property type="entry name" value="INOSOSE DEHYDRATASE"/>
    <property type="match status" value="1"/>
</dbReference>
<protein>
    <recommendedName>
        <fullName evidence="1">Xylose isomerase-like TIM barrel domain-containing protein</fullName>
    </recommendedName>
</protein>
<dbReference type="InterPro" id="IPR036237">
    <property type="entry name" value="Xyl_isomerase-like_sf"/>
</dbReference>
<proteinExistence type="predicted"/>
<dbReference type="InterPro" id="IPR013022">
    <property type="entry name" value="Xyl_isomerase-like_TIM-brl"/>
</dbReference>
<evidence type="ECO:0000313" key="2">
    <source>
        <dbReference type="EMBL" id="GCE29546.1"/>
    </source>
</evidence>
<evidence type="ECO:0000313" key="3">
    <source>
        <dbReference type="Proteomes" id="UP000287171"/>
    </source>
</evidence>
<dbReference type="Gene3D" id="3.20.20.150">
    <property type="entry name" value="Divalent-metal-dependent TIM barrel enzymes"/>
    <property type="match status" value="1"/>
</dbReference>
<dbReference type="RefSeq" id="WP_161982385.1">
    <property type="nucleotide sequence ID" value="NZ_BIFT01000002.1"/>
</dbReference>
<dbReference type="Proteomes" id="UP000287171">
    <property type="component" value="Unassembled WGS sequence"/>
</dbReference>
<evidence type="ECO:0000259" key="1">
    <source>
        <dbReference type="Pfam" id="PF01261"/>
    </source>
</evidence>
<dbReference type="AlphaFoldDB" id="A0A402BE13"/>
<dbReference type="SUPFAM" id="SSF51658">
    <property type="entry name" value="Xylose isomerase-like"/>
    <property type="match status" value="1"/>
</dbReference>
<accession>A0A402BE13</accession>
<feature type="domain" description="Xylose isomerase-like TIM barrel" evidence="1">
    <location>
        <begin position="24"/>
        <end position="278"/>
    </location>
</feature>
<dbReference type="Pfam" id="PF01261">
    <property type="entry name" value="AP_endonuc_2"/>
    <property type="match status" value="1"/>
</dbReference>
<comment type="caution">
    <text evidence="2">The sequence shown here is derived from an EMBL/GenBank/DDBJ whole genome shotgun (WGS) entry which is preliminary data.</text>
</comment>